<dbReference type="RefSeq" id="WP_122030922.1">
    <property type="nucleotide sequence ID" value="NZ_LS483254.1"/>
</dbReference>
<dbReference type="AlphaFoldDB" id="A0A2X3L0L8"/>
<sequence>MNPFNLFLVLALVGTILAAGVVVISECRDAELVALSATVTDKAIVVREKTVTTTVPSGGCSTCPGSGSGGSTTVTSVVQEETFFVTLDVVEDGAVSPQRVEVSEALYRELKVGDAVEWRVLRGKASGRLCSRPEILIPEPVP</sequence>
<keyword evidence="2" id="KW-1185">Reference proteome</keyword>
<reference evidence="2" key="1">
    <citation type="submission" date="2018-05" db="EMBL/GenBank/DDBJ databases">
        <authorList>
            <person name="Hao L."/>
        </authorList>
    </citation>
    <scope>NUCLEOTIDE SEQUENCE [LARGE SCALE GENOMIC DNA]</scope>
</reference>
<evidence type="ECO:0000313" key="2">
    <source>
        <dbReference type="Proteomes" id="UP000249818"/>
    </source>
</evidence>
<evidence type="ECO:0000313" key="1">
    <source>
        <dbReference type="EMBL" id="SQD92739.1"/>
    </source>
</evidence>
<organism evidence="1 2">
    <name type="scientific">Candidatus Bipolaricaulis anaerobius</name>
    <dbReference type="NCBI Taxonomy" id="2026885"/>
    <lineage>
        <taxon>Bacteria</taxon>
        <taxon>Candidatus Bipolaricaulota</taxon>
        <taxon>Candidatus Bipolaricaulia</taxon>
        <taxon>Candidatus Bipolaricaulales</taxon>
        <taxon>Candidatus Bipolaricaulaceae</taxon>
        <taxon>Candidatus Bipolaricaulis</taxon>
    </lineage>
</organism>
<protein>
    <submittedName>
        <fullName evidence="1">Uncharacterized protein</fullName>
    </submittedName>
</protein>
<dbReference type="Proteomes" id="UP000249818">
    <property type="component" value="Chromosome BARAN1"/>
</dbReference>
<gene>
    <name evidence="1" type="ORF">BARAN1_0715</name>
</gene>
<proteinExistence type="predicted"/>
<dbReference type="EMBL" id="LS483254">
    <property type="protein sequence ID" value="SQD92739.1"/>
    <property type="molecule type" value="Genomic_DNA"/>
</dbReference>
<accession>A0A2X3L0L8</accession>
<name>A0A2X3L0L8_9BACT</name>
<dbReference type="KEGG" id="bana:BARAN1_0715"/>